<dbReference type="PANTHER" id="PTHR11346">
    <property type="entry name" value="GALECTIN"/>
    <property type="match status" value="1"/>
</dbReference>
<keyword evidence="1 2" id="KW-0430">Lectin</keyword>
<dbReference type="AlphaFoldDB" id="A0ABD1K3B5"/>
<dbReference type="PANTHER" id="PTHR11346:SF104">
    <property type="entry name" value="GALECTIN-2"/>
    <property type="match status" value="1"/>
</dbReference>
<proteinExistence type="predicted"/>
<dbReference type="PROSITE" id="PS51304">
    <property type="entry name" value="GALECTIN"/>
    <property type="match status" value="1"/>
</dbReference>
<accession>A0ABD1K3B5</accession>
<dbReference type="Gene3D" id="2.60.120.200">
    <property type="match status" value="1"/>
</dbReference>
<dbReference type="InterPro" id="IPR044156">
    <property type="entry name" value="Galectin-like"/>
</dbReference>
<dbReference type="Proteomes" id="UP001591681">
    <property type="component" value="Unassembled WGS sequence"/>
</dbReference>
<evidence type="ECO:0000256" key="2">
    <source>
        <dbReference type="RuleBase" id="RU102079"/>
    </source>
</evidence>
<dbReference type="SUPFAM" id="SSF49899">
    <property type="entry name" value="Concanavalin A-like lectins/glucanases"/>
    <property type="match status" value="1"/>
</dbReference>
<feature type="domain" description="Galectin" evidence="3">
    <location>
        <begin position="2"/>
        <end position="130"/>
    </location>
</feature>
<dbReference type="Pfam" id="PF00337">
    <property type="entry name" value="Gal-bind_lectin"/>
    <property type="match status" value="1"/>
</dbReference>
<evidence type="ECO:0000313" key="4">
    <source>
        <dbReference type="EMBL" id="KAL2093607.1"/>
    </source>
</evidence>
<reference evidence="4 5" key="1">
    <citation type="submission" date="2024-09" db="EMBL/GenBank/DDBJ databases">
        <title>A chromosome-level genome assembly of Gray's grenadier anchovy, Coilia grayii.</title>
        <authorList>
            <person name="Fu Z."/>
        </authorList>
    </citation>
    <scope>NUCLEOTIDE SEQUENCE [LARGE SCALE GENOMIC DNA]</scope>
    <source>
        <strain evidence="4">G4</strain>
        <tissue evidence="4">Muscle</tissue>
    </source>
</reference>
<gene>
    <name evidence="4" type="ORF">ACEWY4_010919</name>
</gene>
<sequence length="130" mass="14889">MDCELKNIVLRPGDQLKIQGIVFSDAERFEIDFGVDSDNLALHFNPRFKEDETVIVCNSKHECVWGAEQRHGNPFQPGTNVKVIIKLTGNCFEVELPDGEEIQFPNREGLDIINYVRVKGDFKLTSFKIY</sequence>
<dbReference type="EMBL" id="JBHFQA010000009">
    <property type="protein sequence ID" value="KAL2093607.1"/>
    <property type="molecule type" value="Genomic_DNA"/>
</dbReference>
<evidence type="ECO:0000313" key="5">
    <source>
        <dbReference type="Proteomes" id="UP001591681"/>
    </source>
</evidence>
<comment type="caution">
    <text evidence="4">The sequence shown here is derived from an EMBL/GenBank/DDBJ whole genome shotgun (WGS) entry which is preliminary data.</text>
</comment>
<dbReference type="SMART" id="SM00908">
    <property type="entry name" value="Gal-bind_lectin"/>
    <property type="match status" value="1"/>
</dbReference>
<organism evidence="4 5">
    <name type="scientific">Coilia grayii</name>
    <name type="common">Gray's grenadier anchovy</name>
    <dbReference type="NCBI Taxonomy" id="363190"/>
    <lineage>
        <taxon>Eukaryota</taxon>
        <taxon>Metazoa</taxon>
        <taxon>Chordata</taxon>
        <taxon>Craniata</taxon>
        <taxon>Vertebrata</taxon>
        <taxon>Euteleostomi</taxon>
        <taxon>Actinopterygii</taxon>
        <taxon>Neopterygii</taxon>
        <taxon>Teleostei</taxon>
        <taxon>Clupei</taxon>
        <taxon>Clupeiformes</taxon>
        <taxon>Clupeoidei</taxon>
        <taxon>Engraulidae</taxon>
        <taxon>Coilinae</taxon>
        <taxon>Coilia</taxon>
    </lineage>
</organism>
<dbReference type="SMART" id="SM00276">
    <property type="entry name" value="GLECT"/>
    <property type="match status" value="1"/>
</dbReference>
<dbReference type="InterPro" id="IPR001079">
    <property type="entry name" value="Galectin_CRD"/>
</dbReference>
<dbReference type="CDD" id="cd00070">
    <property type="entry name" value="GLECT"/>
    <property type="match status" value="1"/>
</dbReference>
<dbReference type="InterPro" id="IPR013320">
    <property type="entry name" value="ConA-like_dom_sf"/>
</dbReference>
<dbReference type="GO" id="GO:0030246">
    <property type="term" value="F:carbohydrate binding"/>
    <property type="evidence" value="ECO:0007669"/>
    <property type="project" value="UniProtKB-UniRule"/>
</dbReference>
<dbReference type="FunFam" id="2.60.120.200:FF:000021">
    <property type="entry name" value="Galectin"/>
    <property type="match status" value="1"/>
</dbReference>
<keyword evidence="5" id="KW-1185">Reference proteome</keyword>
<name>A0ABD1K3B5_9TELE</name>
<evidence type="ECO:0000256" key="1">
    <source>
        <dbReference type="ARBA" id="ARBA00022734"/>
    </source>
</evidence>
<protein>
    <recommendedName>
        <fullName evidence="2">Galectin</fullName>
    </recommendedName>
</protein>
<evidence type="ECO:0000259" key="3">
    <source>
        <dbReference type="PROSITE" id="PS51304"/>
    </source>
</evidence>